<gene>
    <name evidence="2" type="ORF">H5410_031721</name>
</gene>
<dbReference type="SUPFAM" id="SSF50685">
    <property type="entry name" value="Barwin-like endoglucanases"/>
    <property type="match status" value="1"/>
</dbReference>
<keyword evidence="1" id="KW-0732">Signal</keyword>
<keyword evidence="3" id="KW-1185">Reference proteome</keyword>
<comment type="similarity">
    <text evidence="1">Belongs to the expansin family. Expansin A subfamily.</text>
</comment>
<protein>
    <recommendedName>
        <fullName evidence="1">Expansin</fullName>
    </recommendedName>
</protein>
<feature type="signal peptide" evidence="1">
    <location>
        <begin position="1"/>
        <end position="30"/>
    </location>
</feature>
<organism evidence="2 3">
    <name type="scientific">Solanum commersonii</name>
    <name type="common">Commerson's wild potato</name>
    <name type="synonym">Commerson's nightshade</name>
    <dbReference type="NCBI Taxonomy" id="4109"/>
    <lineage>
        <taxon>Eukaryota</taxon>
        <taxon>Viridiplantae</taxon>
        <taxon>Streptophyta</taxon>
        <taxon>Embryophyta</taxon>
        <taxon>Tracheophyta</taxon>
        <taxon>Spermatophyta</taxon>
        <taxon>Magnoliopsida</taxon>
        <taxon>eudicotyledons</taxon>
        <taxon>Gunneridae</taxon>
        <taxon>Pentapetalae</taxon>
        <taxon>asterids</taxon>
        <taxon>lamiids</taxon>
        <taxon>Solanales</taxon>
        <taxon>Solanaceae</taxon>
        <taxon>Solanoideae</taxon>
        <taxon>Solaneae</taxon>
        <taxon>Solanum</taxon>
    </lineage>
</organism>
<keyword evidence="1" id="KW-0961">Cell wall biogenesis/degradation</keyword>
<evidence type="ECO:0000256" key="1">
    <source>
        <dbReference type="RuleBase" id="RU365023"/>
    </source>
</evidence>
<dbReference type="GO" id="GO:0009664">
    <property type="term" value="P:plant-type cell wall organization"/>
    <property type="evidence" value="ECO:0007669"/>
    <property type="project" value="InterPro"/>
</dbReference>
<keyword evidence="1" id="KW-0964">Secreted</keyword>
<dbReference type="AlphaFoldDB" id="A0A9J5YKS4"/>
<proteinExistence type="inferred from homology"/>
<accession>A0A9J5YKS4</accession>
<comment type="function">
    <text evidence="1">Causes loosening and extension of plant cell walls by disrupting non-covalent bonding between cellulose microfibrils and matrix glucans. No enzymatic activity has been found.</text>
</comment>
<dbReference type="InterPro" id="IPR002963">
    <property type="entry name" value="Expansin"/>
</dbReference>
<reference evidence="2 3" key="1">
    <citation type="submission" date="2020-09" db="EMBL/GenBank/DDBJ databases">
        <title>De no assembly of potato wild relative species, Solanum commersonii.</title>
        <authorList>
            <person name="Cho K."/>
        </authorList>
    </citation>
    <scope>NUCLEOTIDE SEQUENCE [LARGE SCALE GENOMIC DNA]</scope>
    <source>
        <strain evidence="2">LZ3.2</strain>
        <tissue evidence="2">Leaf</tissue>
    </source>
</reference>
<comment type="caution">
    <text evidence="2">The sequence shown here is derived from an EMBL/GenBank/DDBJ whole genome shotgun (WGS) entry which is preliminary data.</text>
</comment>
<keyword evidence="1" id="KW-0134">Cell wall</keyword>
<dbReference type="InterPro" id="IPR036908">
    <property type="entry name" value="RlpA-like_sf"/>
</dbReference>
<feature type="chain" id="PRO_5039961676" description="Expansin" evidence="1">
    <location>
        <begin position="31"/>
        <end position="66"/>
    </location>
</feature>
<dbReference type="GO" id="GO:0016020">
    <property type="term" value="C:membrane"/>
    <property type="evidence" value="ECO:0007669"/>
    <property type="project" value="UniProtKB-SubCell"/>
</dbReference>
<dbReference type="PRINTS" id="PR01226">
    <property type="entry name" value="EXPANSIN"/>
</dbReference>
<evidence type="ECO:0000313" key="2">
    <source>
        <dbReference type="EMBL" id="KAG5600351.1"/>
    </source>
</evidence>
<comment type="subcellular location">
    <subcellularLocation>
        <location evidence="1">Secreted</location>
        <location evidence="1">Cell wall</location>
    </subcellularLocation>
    <subcellularLocation>
        <location evidence="1">Membrane</location>
        <topology evidence="1">Peripheral membrane protein</topology>
    </subcellularLocation>
</comment>
<evidence type="ECO:0000313" key="3">
    <source>
        <dbReference type="Proteomes" id="UP000824120"/>
    </source>
</evidence>
<dbReference type="EMBL" id="JACXVP010000006">
    <property type="protein sequence ID" value="KAG5600351.1"/>
    <property type="molecule type" value="Genomic_DNA"/>
</dbReference>
<dbReference type="Proteomes" id="UP000824120">
    <property type="component" value="Chromosome 6"/>
</dbReference>
<sequence>MLAMSSLAATMHHGALRLLSLLLLQPQISVHQIHNGGWCNPPRQNFDLAEPTFLQIVQYRKKYLTT</sequence>
<name>A0A9J5YKS4_SOLCO</name>